<protein>
    <submittedName>
        <fullName evidence="2">Uncharacterized protein</fullName>
    </submittedName>
</protein>
<reference evidence="2 3" key="1">
    <citation type="submission" date="2022-06" db="EMBL/GenBank/DDBJ databases">
        <title>Halogeometricum sp. a new haloarchaeum isolate from saline soil.</title>
        <authorList>
            <person name="Strakova D."/>
            <person name="Galisteo C."/>
            <person name="Sanchez-Porro C."/>
            <person name="Ventosa A."/>
        </authorList>
    </citation>
    <scope>NUCLEOTIDE SEQUENCE [LARGE SCALE GENOMIC DNA]</scope>
    <source>
        <strain evidence="3">S3BR25-2</strain>
    </source>
</reference>
<dbReference type="Proteomes" id="UP001254813">
    <property type="component" value="Unassembled WGS sequence"/>
</dbReference>
<accession>A0ABU2G8J4</accession>
<evidence type="ECO:0000313" key="2">
    <source>
        <dbReference type="EMBL" id="MDS0297104.1"/>
    </source>
</evidence>
<evidence type="ECO:0000256" key="1">
    <source>
        <dbReference type="SAM" id="MobiDB-lite"/>
    </source>
</evidence>
<feature type="compositionally biased region" description="Low complexity" evidence="1">
    <location>
        <begin position="131"/>
        <end position="143"/>
    </location>
</feature>
<proteinExistence type="predicted"/>
<organism evidence="2 3">
    <name type="scientific">Halogeometricum luteum</name>
    <dbReference type="NCBI Taxonomy" id="2950537"/>
    <lineage>
        <taxon>Archaea</taxon>
        <taxon>Methanobacteriati</taxon>
        <taxon>Methanobacteriota</taxon>
        <taxon>Stenosarchaea group</taxon>
        <taxon>Halobacteria</taxon>
        <taxon>Halobacteriales</taxon>
        <taxon>Haloferacaceae</taxon>
        <taxon>Halogeometricum</taxon>
    </lineage>
</organism>
<feature type="region of interest" description="Disordered" evidence="1">
    <location>
        <begin position="104"/>
        <end position="143"/>
    </location>
</feature>
<gene>
    <name evidence="2" type="ORF">NDI79_23335</name>
</gene>
<keyword evidence="3" id="KW-1185">Reference proteome</keyword>
<dbReference type="EMBL" id="JAMQOQ010000013">
    <property type="protein sequence ID" value="MDS0297104.1"/>
    <property type="molecule type" value="Genomic_DNA"/>
</dbReference>
<comment type="caution">
    <text evidence="2">The sequence shown here is derived from an EMBL/GenBank/DDBJ whole genome shotgun (WGS) entry which is preliminary data.</text>
</comment>
<evidence type="ECO:0000313" key="3">
    <source>
        <dbReference type="Proteomes" id="UP001254813"/>
    </source>
</evidence>
<name>A0ABU2G8J4_9EURY</name>
<dbReference type="RefSeq" id="WP_310931046.1">
    <property type="nucleotide sequence ID" value="NZ_JAMQOQ010000013.1"/>
</dbReference>
<sequence length="143" mass="15397">MSEKEMKRRSRLAENVTSGLSRNERETSIHFFGDSDTFEITTYSTAIVRQILKHSLAEIEWVYLVDRDGSGKGRASVGQADDSRGTGVEGVCASLPLGALSVKGTRRASDRPSGVVCTPEESEAARRRFGGSESSPEGGEADV</sequence>